<dbReference type="Pfam" id="PF00884">
    <property type="entry name" value="Sulfatase"/>
    <property type="match status" value="1"/>
</dbReference>
<accession>A0A2V1DRX1</accession>
<evidence type="ECO:0000313" key="4">
    <source>
        <dbReference type="EMBL" id="PVI00632.1"/>
    </source>
</evidence>
<organism evidence="4 5">
    <name type="scientific">Periconia macrospinosa</name>
    <dbReference type="NCBI Taxonomy" id="97972"/>
    <lineage>
        <taxon>Eukaryota</taxon>
        <taxon>Fungi</taxon>
        <taxon>Dikarya</taxon>
        <taxon>Ascomycota</taxon>
        <taxon>Pezizomycotina</taxon>
        <taxon>Dothideomycetes</taxon>
        <taxon>Pleosporomycetidae</taxon>
        <taxon>Pleosporales</taxon>
        <taxon>Massarineae</taxon>
        <taxon>Periconiaceae</taxon>
        <taxon>Periconia</taxon>
    </lineage>
</organism>
<keyword evidence="2" id="KW-0378">Hydrolase</keyword>
<name>A0A2V1DRX1_9PLEO</name>
<proteinExistence type="predicted"/>
<dbReference type="AlphaFoldDB" id="A0A2V1DRX1"/>
<dbReference type="PANTHER" id="PTHR45953:SF1">
    <property type="entry name" value="IDURONATE 2-SULFATASE"/>
    <property type="match status" value="1"/>
</dbReference>
<feature type="domain" description="Sulfatase N-terminal" evidence="3">
    <location>
        <begin position="3"/>
        <end position="330"/>
    </location>
</feature>
<protein>
    <submittedName>
        <fullName evidence="4">Sulfatase</fullName>
    </submittedName>
</protein>
<gene>
    <name evidence="4" type="ORF">DM02DRAFT_642324</name>
</gene>
<dbReference type="OrthoDB" id="103349at2759"/>
<evidence type="ECO:0000256" key="2">
    <source>
        <dbReference type="ARBA" id="ARBA00022801"/>
    </source>
</evidence>
<dbReference type="Gene3D" id="3.40.720.10">
    <property type="entry name" value="Alkaline Phosphatase, subunit A"/>
    <property type="match status" value="1"/>
</dbReference>
<dbReference type="STRING" id="97972.A0A2V1DRX1"/>
<dbReference type="PANTHER" id="PTHR45953">
    <property type="entry name" value="IDURONATE 2-SULFATASE"/>
    <property type="match status" value="1"/>
</dbReference>
<dbReference type="Proteomes" id="UP000244855">
    <property type="component" value="Unassembled WGS sequence"/>
</dbReference>
<dbReference type="InterPro" id="IPR000917">
    <property type="entry name" value="Sulfatase_N"/>
</dbReference>
<keyword evidence="1" id="KW-0479">Metal-binding</keyword>
<dbReference type="SUPFAM" id="SSF53649">
    <property type="entry name" value="Alkaline phosphatase-like"/>
    <property type="match status" value="1"/>
</dbReference>
<dbReference type="InterPro" id="IPR017850">
    <property type="entry name" value="Alkaline_phosphatase_core_sf"/>
</dbReference>
<dbReference type="GO" id="GO:0046872">
    <property type="term" value="F:metal ion binding"/>
    <property type="evidence" value="ECO:0007669"/>
    <property type="project" value="UniProtKB-KW"/>
</dbReference>
<reference evidence="4 5" key="1">
    <citation type="journal article" date="2018" name="Sci. Rep.">
        <title>Comparative genomics provides insights into the lifestyle and reveals functional heterogeneity of dark septate endophytic fungi.</title>
        <authorList>
            <person name="Knapp D.G."/>
            <person name="Nemeth J.B."/>
            <person name="Barry K."/>
            <person name="Hainaut M."/>
            <person name="Henrissat B."/>
            <person name="Johnson J."/>
            <person name="Kuo A."/>
            <person name="Lim J.H.P."/>
            <person name="Lipzen A."/>
            <person name="Nolan M."/>
            <person name="Ohm R.A."/>
            <person name="Tamas L."/>
            <person name="Grigoriev I.V."/>
            <person name="Spatafora J.W."/>
            <person name="Nagy L.G."/>
            <person name="Kovacs G.M."/>
        </authorList>
    </citation>
    <scope>NUCLEOTIDE SEQUENCE [LARGE SCALE GENOMIC DNA]</scope>
    <source>
        <strain evidence="4 5">DSE2036</strain>
    </source>
</reference>
<dbReference type="GO" id="GO:0005737">
    <property type="term" value="C:cytoplasm"/>
    <property type="evidence" value="ECO:0007669"/>
    <property type="project" value="TreeGrafter"/>
</dbReference>
<evidence type="ECO:0000259" key="3">
    <source>
        <dbReference type="Pfam" id="PF00884"/>
    </source>
</evidence>
<evidence type="ECO:0000313" key="5">
    <source>
        <dbReference type="Proteomes" id="UP000244855"/>
    </source>
</evidence>
<dbReference type="EMBL" id="KZ805370">
    <property type="protein sequence ID" value="PVI00632.1"/>
    <property type="molecule type" value="Genomic_DNA"/>
</dbReference>
<dbReference type="CDD" id="cd16150">
    <property type="entry name" value="sulfatase_like"/>
    <property type="match status" value="1"/>
</dbReference>
<sequence>MPDQLRYDAVGVFGNEVIRTPNIDRFAAEGTRFTNMFQQAPTCSQSRSSMFTGQYPHVAGHRTLQNLLKPWEPNVFRSLRQGGYHVASISPRGDLFAMNATEVSFDENGFLVEQTLPKFEKVSWKKDQNNIWNRLFYLGLRNETQAIDYDAVTIDGALKWLEHPPKEPWVLFIPLLFPHPPFTVEEPWFSMYNRSQMSLPVAIEEKTGYSPNFMTRLPAEQGSIRATTDQWQELIATYYGMVSRVDYQFGEIVNKTKSQGLWNETVTMFFTDHGEYLGDYGLVEKWPSGVSENLVHEPFIIGGAGLPQGKIYDELAEMVDLVPTMLQLGNVPETYQHYGLSLVDALNAMNNDTIIAHKEYAYTEGGFLIQDEPLLEQGPFPYDIKGALQHDDPSLVGMTLGIRNKNYTYVYRLYEPDELYDRTHDIAERHNLAALPEYAKIRLEMRDVALRWFLATPGTIPWYKDERTPKDTLESPYEQYRARIEAGDCTGYDCRDKLERSR</sequence>
<keyword evidence="5" id="KW-1185">Reference proteome</keyword>
<dbReference type="GO" id="GO:0004423">
    <property type="term" value="F:iduronate-2-sulfatase activity"/>
    <property type="evidence" value="ECO:0007669"/>
    <property type="project" value="TreeGrafter"/>
</dbReference>
<evidence type="ECO:0000256" key="1">
    <source>
        <dbReference type="ARBA" id="ARBA00022723"/>
    </source>
</evidence>